<dbReference type="RefSeq" id="XP_056544186.1">
    <property type="nucleotide sequence ID" value="XM_056685444.1"/>
</dbReference>
<dbReference type="GeneID" id="81424620"/>
<dbReference type="EMBL" id="JAPQKN010000002">
    <property type="protein sequence ID" value="KAJ5167725.1"/>
    <property type="molecule type" value="Genomic_DNA"/>
</dbReference>
<comment type="caution">
    <text evidence="2">The sequence shown here is derived from an EMBL/GenBank/DDBJ whole genome shotgun (WGS) entry which is preliminary data.</text>
</comment>
<feature type="compositionally biased region" description="Basic and acidic residues" evidence="1">
    <location>
        <begin position="23"/>
        <end position="42"/>
    </location>
</feature>
<reference evidence="2" key="1">
    <citation type="submission" date="2022-11" db="EMBL/GenBank/DDBJ databases">
        <authorList>
            <person name="Petersen C."/>
        </authorList>
    </citation>
    <scope>NUCLEOTIDE SEQUENCE</scope>
    <source>
        <strain evidence="2">IBT 26290</strain>
    </source>
</reference>
<dbReference type="AlphaFoldDB" id="A0A9W9LP74"/>
<gene>
    <name evidence="2" type="ORF">N7482_003319</name>
</gene>
<organism evidence="2 3">
    <name type="scientific">Penicillium canariense</name>
    <dbReference type="NCBI Taxonomy" id="189055"/>
    <lineage>
        <taxon>Eukaryota</taxon>
        <taxon>Fungi</taxon>
        <taxon>Dikarya</taxon>
        <taxon>Ascomycota</taxon>
        <taxon>Pezizomycotina</taxon>
        <taxon>Eurotiomycetes</taxon>
        <taxon>Eurotiomycetidae</taxon>
        <taxon>Eurotiales</taxon>
        <taxon>Aspergillaceae</taxon>
        <taxon>Penicillium</taxon>
    </lineage>
</organism>
<evidence type="ECO:0000313" key="2">
    <source>
        <dbReference type="EMBL" id="KAJ5167725.1"/>
    </source>
</evidence>
<proteinExistence type="predicted"/>
<feature type="region of interest" description="Disordered" evidence="1">
    <location>
        <begin position="1"/>
        <end position="58"/>
    </location>
</feature>
<evidence type="ECO:0000313" key="3">
    <source>
        <dbReference type="Proteomes" id="UP001149163"/>
    </source>
</evidence>
<sequence>MSDGSSVQARLPAVNKAMPNQEGTKRDQTSRRLPGKECEMHLDTQAPKPSPPPERRDLAEYTVRWAQKNLSKTP</sequence>
<name>A0A9W9LP74_9EURO</name>
<dbReference type="Proteomes" id="UP001149163">
    <property type="component" value="Unassembled WGS sequence"/>
</dbReference>
<protein>
    <submittedName>
        <fullName evidence="2">Uncharacterized protein</fullName>
    </submittedName>
</protein>
<accession>A0A9W9LP74</accession>
<evidence type="ECO:0000256" key="1">
    <source>
        <dbReference type="SAM" id="MobiDB-lite"/>
    </source>
</evidence>
<keyword evidence="3" id="KW-1185">Reference proteome</keyword>
<reference evidence="2" key="2">
    <citation type="journal article" date="2023" name="IMA Fungus">
        <title>Comparative genomic study of the Penicillium genus elucidates a diverse pangenome and 15 lateral gene transfer events.</title>
        <authorList>
            <person name="Petersen C."/>
            <person name="Sorensen T."/>
            <person name="Nielsen M.R."/>
            <person name="Sondergaard T.E."/>
            <person name="Sorensen J.L."/>
            <person name="Fitzpatrick D.A."/>
            <person name="Frisvad J.C."/>
            <person name="Nielsen K.L."/>
        </authorList>
    </citation>
    <scope>NUCLEOTIDE SEQUENCE</scope>
    <source>
        <strain evidence="2">IBT 26290</strain>
    </source>
</reference>